<gene>
    <name evidence="1" type="ORF">A9R00_06530</name>
</gene>
<proteinExistence type="predicted"/>
<comment type="caution">
    <text evidence="1">The sequence shown here is derived from an EMBL/GenBank/DDBJ whole genome shotgun (WGS) entry which is preliminary data.</text>
</comment>
<dbReference type="SUPFAM" id="SSF82171">
    <property type="entry name" value="DPP6 N-terminal domain-like"/>
    <property type="match status" value="1"/>
</dbReference>
<dbReference type="Gene3D" id="2.40.160.50">
    <property type="entry name" value="membrane protein fhac: a member of the omp85/tpsb transporter family"/>
    <property type="match status" value="1"/>
</dbReference>
<dbReference type="AlphaFoldDB" id="A0A1Y5HSP8"/>
<reference evidence="2" key="1">
    <citation type="journal article" date="2017" name="Proc. Natl. Acad. Sci. U.S.A.">
        <title>Simulation of Deepwater Horizon oil plume reveals substrate specialization within a complex community of hydrocarbon degraders.</title>
        <authorList>
            <person name="Hu P."/>
            <person name="Dubinsky E.A."/>
            <person name="Probst A.J."/>
            <person name="Wang J."/>
            <person name="Sieber C.M.K."/>
            <person name="Tom L.M."/>
            <person name="Gardinali P."/>
            <person name="Banfield J.F."/>
            <person name="Atlas R.M."/>
            <person name="Andersen G.L."/>
        </authorList>
    </citation>
    <scope>NUCLEOTIDE SEQUENCE [LARGE SCALE GENOMIC DNA]</scope>
</reference>
<evidence type="ECO:0008006" key="3">
    <source>
        <dbReference type="Google" id="ProtNLM"/>
    </source>
</evidence>
<protein>
    <recommendedName>
        <fullName evidence="3">Bacterial surface antigen (D15) domain-containing protein</fullName>
    </recommendedName>
</protein>
<sequence>MEMASASPEFLQNIFGRLVVLFPHTMTPSFMLEGLATYLETNEELAYGRLQSAYYAMQMRMEVASGSLKDLEDVSAPLRDWPLGMQYLYGSYFYQFLGETYGEERIKQYLQNYSRQIIPAILQNSVADKTFGKGFPELWLEYQTWLNAKFEPQIASLQQEQNLTEVTAARGVLTHYQINAEALFQDVSSSQGSDFYFIANSGEDSTQLMRSSTTDSLEQSDTIIKTRDVIALDVNEQGDIAASRLINWVDGRSWADVYLLQDGNWQALTEKQRLRNVRWLNNDWMIASRKQFGISQLILLNKKGNQKILWQGDDEKSVIGDYDISNNGEYLIAAMKRSNQGWNLERLNLTELDLTGEGNSVVANSPWQMITETRSVENSPQILADGRILFSADYNDVYNLYILDPVTKNLQQLTHMLGGAFAPKLVLSAEKNQAGSIVFQAYTSEGFEFRKIDFESENVNAEYTESQYSTPQYAELEGKLNYPDPYAVDVEKTAAQDYQPWSTLTPTWWLPYYQKTPEYTQIGMMTAGADALSRHLYSAQFGIDTQYKLADMNFTYTYDNRYQVSFNRSHDYLDVGITGENDDGVDYIIEKDQWLLSRLNIVNAIEDQLSLNAAIIVQQEASLDRDDLFKPLCLDGNFNQHKSCEKSLVGLGLRFDNRESYLNSPGYSYGRYLDLVVETNELLNSDYEGEVIQAQWLEIFDLPGRRSLSLQTLWGMTDEKGEKFTLGGEDRGSESSLFGRDDFALRGYAPSSIGGQYYNVNRVNFTQWLARVEKGWKNYPLALGDISSKFFIDYGSAWQDSASAEYLAGAGIELNAEVLVFYNLLLPISFTYAHGFDEKLGQDRFTLGVSLPY</sequence>
<dbReference type="EMBL" id="MABE01000364">
    <property type="protein sequence ID" value="OUS40351.1"/>
    <property type="molecule type" value="Genomic_DNA"/>
</dbReference>
<evidence type="ECO:0000313" key="2">
    <source>
        <dbReference type="Proteomes" id="UP000227088"/>
    </source>
</evidence>
<accession>A0A1Y5HSP8</accession>
<organism evidence="1 2">
    <name type="scientific">Oleispira antarctica</name>
    <dbReference type="NCBI Taxonomy" id="188908"/>
    <lineage>
        <taxon>Bacteria</taxon>
        <taxon>Pseudomonadati</taxon>
        <taxon>Pseudomonadota</taxon>
        <taxon>Gammaproteobacteria</taxon>
        <taxon>Oceanospirillales</taxon>
        <taxon>Oceanospirillaceae</taxon>
        <taxon>Oleispira</taxon>
    </lineage>
</organism>
<evidence type="ECO:0000313" key="1">
    <source>
        <dbReference type="EMBL" id="OUS40351.1"/>
    </source>
</evidence>
<name>A0A1Y5HSP8_OLEAN</name>
<dbReference type="Proteomes" id="UP000227088">
    <property type="component" value="Unassembled WGS sequence"/>
</dbReference>